<proteinExistence type="predicted"/>
<accession>A0ABV0ZRZ6</accession>
<name>A0ABV0ZRZ6_9TELE</name>
<organism evidence="1 2">
    <name type="scientific">Ameca splendens</name>
    <dbReference type="NCBI Taxonomy" id="208324"/>
    <lineage>
        <taxon>Eukaryota</taxon>
        <taxon>Metazoa</taxon>
        <taxon>Chordata</taxon>
        <taxon>Craniata</taxon>
        <taxon>Vertebrata</taxon>
        <taxon>Euteleostomi</taxon>
        <taxon>Actinopterygii</taxon>
        <taxon>Neopterygii</taxon>
        <taxon>Teleostei</taxon>
        <taxon>Neoteleostei</taxon>
        <taxon>Acanthomorphata</taxon>
        <taxon>Ovalentaria</taxon>
        <taxon>Atherinomorphae</taxon>
        <taxon>Cyprinodontiformes</taxon>
        <taxon>Goodeidae</taxon>
        <taxon>Ameca</taxon>
    </lineage>
</organism>
<gene>
    <name evidence="1" type="ORF">AMECASPLE_029642</name>
</gene>
<sequence length="127" mass="14505">MLDCSTPLCGIRSRDPLQHSASLLLSLWRRLPWLPSPVIPQLLCSSSRWKLFQNCCYRALTCLSTLLRVAPLQPVLETSDYQFALAVSLSSVDRLPFPWISTLLQIMTTGISQKPQYSHPFYQQRNP</sequence>
<keyword evidence="2" id="KW-1185">Reference proteome</keyword>
<protein>
    <submittedName>
        <fullName evidence="1">Uncharacterized protein</fullName>
    </submittedName>
</protein>
<dbReference type="EMBL" id="JAHRIP010069250">
    <property type="protein sequence ID" value="MEQ2308582.1"/>
    <property type="molecule type" value="Genomic_DNA"/>
</dbReference>
<evidence type="ECO:0000313" key="2">
    <source>
        <dbReference type="Proteomes" id="UP001469553"/>
    </source>
</evidence>
<evidence type="ECO:0000313" key="1">
    <source>
        <dbReference type="EMBL" id="MEQ2308582.1"/>
    </source>
</evidence>
<dbReference type="Proteomes" id="UP001469553">
    <property type="component" value="Unassembled WGS sequence"/>
</dbReference>
<comment type="caution">
    <text evidence="1">The sequence shown here is derived from an EMBL/GenBank/DDBJ whole genome shotgun (WGS) entry which is preliminary data.</text>
</comment>
<reference evidence="1 2" key="1">
    <citation type="submission" date="2021-06" db="EMBL/GenBank/DDBJ databases">
        <authorList>
            <person name="Palmer J.M."/>
        </authorList>
    </citation>
    <scope>NUCLEOTIDE SEQUENCE [LARGE SCALE GENOMIC DNA]</scope>
    <source>
        <strain evidence="1 2">AS_MEX2019</strain>
        <tissue evidence="1">Muscle</tissue>
    </source>
</reference>